<evidence type="ECO:0000256" key="1">
    <source>
        <dbReference type="SAM" id="MobiDB-lite"/>
    </source>
</evidence>
<organism evidence="2 3">
    <name type="scientific">Sphagnum jensenii</name>
    <dbReference type="NCBI Taxonomy" id="128206"/>
    <lineage>
        <taxon>Eukaryota</taxon>
        <taxon>Viridiplantae</taxon>
        <taxon>Streptophyta</taxon>
        <taxon>Embryophyta</taxon>
        <taxon>Bryophyta</taxon>
        <taxon>Sphagnophytina</taxon>
        <taxon>Sphagnopsida</taxon>
        <taxon>Sphagnales</taxon>
        <taxon>Sphagnaceae</taxon>
        <taxon>Sphagnum</taxon>
    </lineage>
</organism>
<proteinExistence type="predicted"/>
<accession>A0ABP1BSS1</accession>
<name>A0ABP1BSS1_9BRYO</name>
<keyword evidence="3" id="KW-1185">Reference proteome</keyword>
<sequence length="96" mass="9955">MKTRQKPQGPGNDEHPPKKMKSLQEASEPIAEMGAEINEPDAANSEGCSDGMPLTTLLGKGLQGMGQESLRGTKEHVAATKVGKVGKTQAASGKLG</sequence>
<gene>
    <name evidence="2" type="ORF">CSSPJE1EN2_LOCUS20886</name>
</gene>
<dbReference type="Proteomes" id="UP001497522">
    <property type="component" value="Chromosome 7"/>
</dbReference>
<feature type="region of interest" description="Disordered" evidence="1">
    <location>
        <begin position="1"/>
        <end position="53"/>
    </location>
</feature>
<reference evidence="2" key="1">
    <citation type="submission" date="2024-03" db="EMBL/GenBank/DDBJ databases">
        <authorList>
            <consortium name="ELIXIR-Norway"/>
            <consortium name="Elixir Norway"/>
        </authorList>
    </citation>
    <scope>NUCLEOTIDE SEQUENCE</scope>
</reference>
<protein>
    <submittedName>
        <fullName evidence="2">Uncharacterized protein</fullName>
    </submittedName>
</protein>
<evidence type="ECO:0000313" key="2">
    <source>
        <dbReference type="EMBL" id="CAK9879322.1"/>
    </source>
</evidence>
<dbReference type="EMBL" id="OZ023708">
    <property type="protein sequence ID" value="CAK9879322.1"/>
    <property type="molecule type" value="Genomic_DNA"/>
</dbReference>
<evidence type="ECO:0000313" key="3">
    <source>
        <dbReference type="Proteomes" id="UP001497522"/>
    </source>
</evidence>